<sequence>VQLQRAAMAAREAQSKYDGALDWVKTAQQQLDNATSYLQAAPQVMHGKQGIDLVALLEGEAIQITEGDLLQLDVGLEELDDGAETAIEQWNKRKQQLGEFIQQLVKDHFTPMAAQVKAETEGLREQKARLVSHKRKKSNDGQAAAGAPAAAPEGSPGAAAA</sequence>
<feature type="non-terminal residue" evidence="2">
    <location>
        <position position="161"/>
    </location>
</feature>
<protein>
    <submittedName>
        <fullName evidence="2">Uncharacterized protein</fullName>
    </submittedName>
</protein>
<feature type="non-terminal residue" evidence="2">
    <location>
        <position position="1"/>
    </location>
</feature>
<accession>A0ABN9XNG2</accession>
<dbReference type="Proteomes" id="UP001189429">
    <property type="component" value="Unassembled WGS sequence"/>
</dbReference>
<keyword evidence="3" id="KW-1185">Reference proteome</keyword>
<evidence type="ECO:0000256" key="1">
    <source>
        <dbReference type="SAM" id="MobiDB-lite"/>
    </source>
</evidence>
<proteinExistence type="predicted"/>
<feature type="compositionally biased region" description="Low complexity" evidence="1">
    <location>
        <begin position="143"/>
        <end position="161"/>
    </location>
</feature>
<evidence type="ECO:0000313" key="2">
    <source>
        <dbReference type="EMBL" id="CAK0899677.1"/>
    </source>
</evidence>
<organism evidence="2 3">
    <name type="scientific">Prorocentrum cordatum</name>
    <dbReference type="NCBI Taxonomy" id="2364126"/>
    <lineage>
        <taxon>Eukaryota</taxon>
        <taxon>Sar</taxon>
        <taxon>Alveolata</taxon>
        <taxon>Dinophyceae</taxon>
        <taxon>Prorocentrales</taxon>
        <taxon>Prorocentraceae</taxon>
        <taxon>Prorocentrum</taxon>
    </lineage>
</organism>
<dbReference type="EMBL" id="CAUYUJ010020644">
    <property type="protein sequence ID" value="CAK0899677.1"/>
    <property type="molecule type" value="Genomic_DNA"/>
</dbReference>
<name>A0ABN9XNG2_9DINO</name>
<feature type="region of interest" description="Disordered" evidence="1">
    <location>
        <begin position="124"/>
        <end position="161"/>
    </location>
</feature>
<evidence type="ECO:0000313" key="3">
    <source>
        <dbReference type="Proteomes" id="UP001189429"/>
    </source>
</evidence>
<comment type="caution">
    <text evidence="2">The sequence shown here is derived from an EMBL/GenBank/DDBJ whole genome shotgun (WGS) entry which is preliminary data.</text>
</comment>
<gene>
    <name evidence="2" type="ORF">PCOR1329_LOCUS77128</name>
</gene>
<reference evidence="2" key="1">
    <citation type="submission" date="2023-10" db="EMBL/GenBank/DDBJ databases">
        <authorList>
            <person name="Chen Y."/>
            <person name="Shah S."/>
            <person name="Dougan E. K."/>
            <person name="Thang M."/>
            <person name="Chan C."/>
        </authorList>
    </citation>
    <scope>NUCLEOTIDE SEQUENCE [LARGE SCALE GENOMIC DNA]</scope>
</reference>